<organism evidence="2 3">
    <name type="scientific">Parabacteroides distasonis</name>
    <dbReference type="NCBI Taxonomy" id="823"/>
    <lineage>
        <taxon>Bacteria</taxon>
        <taxon>Pseudomonadati</taxon>
        <taxon>Bacteroidota</taxon>
        <taxon>Bacteroidia</taxon>
        <taxon>Bacteroidales</taxon>
        <taxon>Tannerellaceae</taxon>
        <taxon>Parabacteroides</taxon>
    </lineage>
</organism>
<dbReference type="Proteomes" id="UP001221009">
    <property type="component" value="Chromosome"/>
</dbReference>
<protein>
    <submittedName>
        <fullName evidence="2">BT4734/BF3469 family protein</fullName>
    </submittedName>
</protein>
<proteinExistence type="predicted"/>
<dbReference type="AlphaFoldDB" id="A0AAX3QSQ4"/>
<name>A0AAX3QSQ4_PARDI</name>
<evidence type="ECO:0000259" key="1">
    <source>
        <dbReference type="Pfam" id="PF08800"/>
    </source>
</evidence>
<sequence>MKNEFKMSLFAAPISPVKDSLTGRVSRPATVYPSREVTLQEVVRLITGDPALERLTRQLRLPLETGDKERFSELKRQALPYVTPCGTFSYRKSDRLLAPSGLVVVDVDGLDSTAEAEALRRQLFDDAYLCPALCFISPSERGVKAFVPYPEHPGNETPAYISEHILGVMNYVEYVYGDGETRGSRKVDPSGKDIVRSCFLCHDPNALFRI</sequence>
<dbReference type="EMBL" id="CP120353">
    <property type="protein sequence ID" value="WET64688.1"/>
    <property type="molecule type" value="Genomic_DNA"/>
</dbReference>
<dbReference type="RefSeq" id="WP_121960993.1">
    <property type="nucleotide sequence ID" value="NZ_CP120353.1"/>
</dbReference>
<accession>A0AAX3QSQ4</accession>
<feature type="domain" description="BT4734-like N-terminal" evidence="1">
    <location>
        <begin position="77"/>
        <end position="208"/>
    </location>
</feature>
<reference evidence="2" key="1">
    <citation type="submission" date="2023-03" db="EMBL/GenBank/DDBJ databases">
        <title>Parabacteroides distasonis, a bacteria resistant against UC.</title>
        <authorList>
            <person name="Dai W."/>
        </authorList>
    </citation>
    <scope>NUCLEOTIDE SEQUENCE</scope>
    <source>
        <strain evidence="2">F1-28</strain>
    </source>
</reference>
<dbReference type="Pfam" id="PF08800">
    <property type="entry name" value="BT4734-like_N"/>
    <property type="match status" value="1"/>
</dbReference>
<dbReference type="InterPro" id="IPR014907">
    <property type="entry name" value="BT4734-like_N"/>
</dbReference>
<evidence type="ECO:0000313" key="3">
    <source>
        <dbReference type="Proteomes" id="UP001221009"/>
    </source>
</evidence>
<gene>
    <name evidence="2" type="ORF">P2T59_01550</name>
</gene>
<evidence type="ECO:0000313" key="2">
    <source>
        <dbReference type="EMBL" id="WET64688.1"/>
    </source>
</evidence>